<evidence type="ECO:0000259" key="1">
    <source>
        <dbReference type="Pfam" id="PF09722"/>
    </source>
</evidence>
<accession>A0ABN5LNS9</accession>
<evidence type="ECO:0000313" key="3">
    <source>
        <dbReference type="Proteomes" id="UP000246099"/>
    </source>
</evidence>
<dbReference type="EMBL" id="CP029600">
    <property type="protein sequence ID" value="AWO00932.1"/>
    <property type="molecule type" value="Genomic_DNA"/>
</dbReference>
<evidence type="ECO:0000313" key="2">
    <source>
        <dbReference type="EMBL" id="AWO00932.1"/>
    </source>
</evidence>
<proteinExistence type="predicted"/>
<gene>
    <name evidence="2" type="ORF">DLD77_04055</name>
</gene>
<feature type="domain" description="Antitoxin Xre/MbcA/ParS-like toxin-binding" evidence="1">
    <location>
        <begin position="112"/>
        <end position="155"/>
    </location>
</feature>
<dbReference type="Proteomes" id="UP000246099">
    <property type="component" value="Chromosome"/>
</dbReference>
<dbReference type="InterPro" id="IPR024467">
    <property type="entry name" value="Xre/MbcA/ParS-like_toxin-bd"/>
</dbReference>
<protein>
    <recommendedName>
        <fullName evidence="1">Antitoxin Xre/MbcA/ParS-like toxin-binding domain-containing protein</fullName>
    </recommendedName>
</protein>
<dbReference type="Pfam" id="PF09722">
    <property type="entry name" value="Xre_MbcA_ParS_C"/>
    <property type="match status" value="1"/>
</dbReference>
<reference evidence="2 3" key="1">
    <citation type="submission" date="2018-05" db="EMBL/GenBank/DDBJ databases">
        <title>Chitinophaga sp. nov., isolated from rhizosphere soil of Alhagi.</title>
        <authorList>
            <person name="Liu Y."/>
        </authorList>
    </citation>
    <scope>NUCLEOTIDE SEQUENCE [LARGE SCALE GENOMIC DNA]</scope>
    <source>
        <strain evidence="2 3">T22</strain>
    </source>
</reference>
<organism evidence="2 3">
    <name type="scientific">Chitinophaga alhagiae</name>
    <dbReference type="NCBI Taxonomy" id="2203219"/>
    <lineage>
        <taxon>Bacteria</taxon>
        <taxon>Pseudomonadati</taxon>
        <taxon>Bacteroidota</taxon>
        <taxon>Chitinophagia</taxon>
        <taxon>Chitinophagales</taxon>
        <taxon>Chitinophagaceae</taxon>
        <taxon>Chitinophaga</taxon>
    </lineage>
</organism>
<name>A0ABN5LNS9_9BACT</name>
<sequence length="162" mass="18216">MSALPVKGKSGRDERGKGAFFTKKTAGDLLSTYESILGLQTIPFTEKEKIVKRGISKDELATLKEIFEFDYNTLSDLLAVTDRTLHLKKGKDTFSLIVSDRIMAVVELYSHGYTVFGDRELFHNWMKSPNRTFGGRTPLEVIETHPGLLEVRSLIHKVKKGA</sequence>
<keyword evidence="3" id="KW-1185">Reference proteome</keyword>